<dbReference type="PATRIC" id="fig|1261131.3.peg.919"/>
<name>U6B5K0_9HYPH</name>
<evidence type="ECO:0000313" key="2">
    <source>
        <dbReference type="EMBL" id="AHA28290.1"/>
    </source>
</evidence>
<keyword evidence="3" id="KW-1185">Reference proteome</keyword>
<evidence type="ECO:0000313" key="3">
    <source>
        <dbReference type="Proteomes" id="UP000017862"/>
    </source>
</evidence>
<dbReference type="HOGENOM" id="CLU_1560151_0_0_5"/>
<keyword evidence="1" id="KW-1133">Transmembrane helix</keyword>
<feature type="transmembrane region" description="Helical" evidence="1">
    <location>
        <begin position="59"/>
        <end position="81"/>
    </location>
</feature>
<keyword evidence="1" id="KW-0812">Transmembrane</keyword>
<dbReference type="KEGG" id="lar:lam_959"/>
<sequence>MVFFIILSVLCCFYCVPERFQGYVLNALTKDKIAFYIINFIIWFIPFMIIPLPYNNKNIYFEFGFLLTTCYILSCYMSSRIQGHNSVARYFTEYDAKIKEPLTLIALCLVLIYVGHNMINIVLDTYITYKFLEYYTISELVIKVWMMIIGNTFLSILFLQLYKALRGKLES</sequence>
<feature type="transmembrane region" description="Helical" evidence="1">
    <location>
        <begin position="101"/>
        <end position="123"/>
    </location>
</feature>
<accession>U6B5K0</accession>
<gene>
    <name evidence="2" type="ORF">lam_959</name>
</gene>
<dbReference type="RefSeq" id="WP_007556530.1">
    <property type="nucleotide sequence ID" value="NC_022793.1"/>
</dbReference>
<reference evidence="2 3" key="1">
    <citation type="journal article" date="2014" name="Mol. Plant Microbe Interact.">
        <title>The complete genome sequence of Candidatus Liberibacter americanus, associated with citrus Huanglongbing.</title>
        <authorList>
            <person name="Wulff N.A."/>
            <person name="Zhang S."/>
            <person name="Setubal J.C."/>
            <person name="Almeida N.F."/>
            <person name="Martins E.C."/>
            <person name="Harakava R."/>
            <person name="Kumar D."/>
            <person name="Rangel L.T."/>
            <person name="Foissac X."/>
            <person name="Bove J."/>
            <person name="Gabriel D.W."/>
        </authorList>
    </citation>
    <scope>NUCLEOTIDE SEQUENCE [LARGE SCALE GENOMIC DNA]</scope>
    <source>
        <strain evidence="2 3">Sao Paulo</strain>
    </source>
</reference>
<dbReference type="AlphaFoldDB" id="U6B5K0"/>
<proteinExistence type="predicted"/>
<dbReference type="Proteomes" id="UP000017862">
    <property type="component" value="Chromosome"/>
</dbReference>
<feature type="transmembrane region" description="Helical" evidence="1">
    <location>
        <begin position="144"/>
        <end position="162"/>
    </location>
</feature>
<protein>
    <submittedName>
        <fullName evidence="2">Uncharacterized protein</fullName>
    </submittedName>
</protein>
<evidence type="ECO:0000256" key="1">
    <source>
        <dbReference type="SAM" id="Phobius"/>
    </source>
</evidence>
<organism evidence="2 3">
    <name type="scientific">Candidatus Liberibacter americanus str. Sao Paulo</name>
    <dbReference type="NCBI Taxonomy" id="1261131"/>
    <lineage>
        <taxon>Bacteria</taxon>
        <taxon>Pseudomonadati</taxon>
        <taxon>Pseudomonadota</taxon>
        <taxon>Alphaproteobacteria</taxon>
        <taxon>Hyphomicrobiales</taxon>
        <taxon>Rhizobiaceae</taxon>
        <taxon>Liberibacter</taxon>
    </lineage>
</organism>
<feature type="transmembrane region" description="Helical" evidence="1">
    <location>
        <begin position="33"/>
        <end position="52"/>
    </location>
</feature>
<dbReference type="EMBL" id="CP006604">
    <property type="protein sequence ID" value="AHA28290.1"/>
    <property type="molecule type" value="Genomic_DNA"/>
</dbReference>
<keyword evidence="1" id="KW-0472">Membrane</keyword>